<feature type="domain" description="Glutamine amidotransferase type-2" evidence="3">
    <location>
        <begin position="9"/>
        <end position="303"/>
    </location>
</feature>
<accession>A0ABP9BZF4</accession>
<dbReference type="InterPro" id="IPR000836">
    <property type="entry name" value="PRTase_dom"/>
</dbReference>
<protein>
    <submittedName>
        <fullName evidence="4">Amidophosphoribosyltransferase</fullName>
    </submittedName>
</protein>
<dbReference type="Gene3D" id="3.60.20.10">
    <property type="entry name" value="Glutamine Phosphoribosylpyrophosphate, subunit 1, domain 1"/>
    <property type="match status" value="1"/>
</dbReference>
<dbReference type="CDD" id="cd06223">
    <property type="entry name" value="PRTases_typeI"/>
    <property type="match status" value="1"/>
</dbReference>
<gene>
    <name evidence="4" type="ORF">GCM10023330_04010</name>
</gene>
<evidence type="ECO:0000256" key="1">
    <source>
        <dbReference type="ARBA" id="ARBA00022679"/>
    </source>
</evidence>
<dbReference type="InterPro" id="IPR017932">
    <property type="entry name" value="GATase_2_dom"/>
</dbReference>
<proteinExistence type="predicted"/>
<keyword evidence="1" id="KW-0808">Transferase</keyword>
<evidence type="ECO:0000313" key="4">
    <source>
        <dbReference type="EMBL" id="GAA4801381.1"/>
    </source>
</evidence>
<evidence type="ECO:0000313" key="5">
    <source>
        <dbReference type="Proteomes" id="UP001501433"/>
    </source>
</evidence>
<dbReference type="InterPro" id="IPR029055">
    <property type="entry name" value="Ntn_hydrolases_N"/>
</dbReference>
<reference evidence="5" key="1">
    <citation type="journal article" date="2019" name="Int. J. Syst. Evol. Microbiol.">
        <title>The Global Catalogue of Microorganisms (GCM) 10K type strain sequencing project: providing services to taxonomists for standard genome sequencing and annotation.</title>
        <authorList>
            <consortium name="The Broad Institute Genomics Platform"/>
            <consortium name="The Broad Institute Genome Sequencing Center for Infectious Disease"/>
            <person name="Wu L."/>
            <person name="Ma J."/>
        </authorList>
    </citation>
    <scope>NUCLEOTIDE SEQUENCE [LARGE SCALE GENOMIC DNA]</scope>
    <source>
        <strain evidence="5">JCM 18325</strain>
    </source>
</reference>
<comment type="caution">
    <text evidence="4">The sequence shown here is derived from an EMBL/GenBank/DDBJ whole genome shotgun (WGS) entry which is preliminary data.</text>
</comment>
<dbReference type="Proteomes" id="UP001501433">
    <property type="component" value="Unassembled WGS sequence"/>
</dbReference>
<dbReference type="PANTHER" id="PTHR11907">
    <property type="entry name" value="AMIDOPHOSPHORIBOSYLTRANSFERASE"/>
    <property type="match status" value="1"/>
</dbReference>
<dbReference type="InterPro" id="IPR029057">
    <property type="entry name" value="PRTase-like"/>
</dbReference>
<keyword evidence="2" id="KW-0315">Glutamine amidotransferase</keyword>
<dbReference type="SUPFAM" id="SSF56235">
    <property type="entry name" value="N-terminal nucleophile aminohydrolases (Ntn hydrolases)"/>
    <property type="match status" value="1"/>
</dbReference>
<dbReference type="EMBL" id="BAABJW010000001">
    <property type="protein sequence ID" value="GAA4801381.1"/>
    <property type="molecule type" value="Genomic_DNA"/>
</dbReference>
<evidence type="ECO:0000256" key="2">
    <source>
        <dbReference type="ARBA" id="ARBA00022962"/>
    </source>
</evidence>
<keyword evidence="5" id="KW-1185">Reference proteome</keyword>
<dbReference type="SUPFAM" id="SSF53271">
    <property type="entry name" value="PRTase-like"/>
    <property type="match status" value="1"/>
</dbReference>
<organism evidence="4 5">
    <name type="scientific">Litoribaculum gwangyangense</name>
    <dbReference type="NCBI Taxonomy" id="1130722"/>
    <lineage>
        <taxon>Bacteria</taxon>
        <taxon>Pseudomonadati</taxon>
        <taxon>Bacteroidota</taxon>
        <taxon>Flavobacteriia</taxon>
        <taxon>Flavobacteriales</taxon>
        <taxon>Flavobacteriaceae</taxon>
        <taxon>Litoribaculum</taxon>
    </lineage>
</organism>
<sequence>MSDALKHECGIALIRLKKPLEYYKEKYGSAFYGVNKMYLMMEKQHNRGQDGAGFASIKLNVKPGERYISRVRSVAQQPIQDIFAQINDRVNKEFNEHPEYLNDVAAQKKNIPYIGEVFLGHVRYGTFGKNSVESVHPFLRQNNWMHRNLIMAGNFNMTNVKELFSNLIELGQHPKEYTDTITIMEKIGHFLDDAVSKIYKDLKKEGYNKREASPQIAERLNVAKILKRAAKNWDGGYAMAGLIGHGDSFVLRDPAGIRPAYYYQDDEIVVVASERPVIQTVFNVKFEDVFELEPGHAIITKKSGKVSIKKILEPLERKACSFERIYFSRGSDAEIYKERKMLGKLLMPKVMEAIDNDTKNTVFSYIPNTAETSFFGMVETAENELNKTKTKTLLSGKRNISAEKVTEILSERIRVEKIAIKDVKLRTFITEDSSRDDLVAHVYDVTYGVIKPTDNLVIIDDSIVRGTTLKKSILKMLDRLHPKKIIVVSSAPQIRYPDCYGIDMARLEDLVAFRAALELLKEANTYHIIEEVYKKCIEQTELEDRYVQNFVKEIYDPFTEEQISDKISELLSHESINAEVKIIFQPVENLHKACPEHLGDWYFTGNYPTVGGNRVVNRAFINFYEGNKERAY</sequence>
<dbReference type="RefSeq" id="WP_345275259.1">
    <property type="nucleotide sequence ID" value="NZ_BAABJW010000001.1"/>
</dbReference>
<dbReference type="PROSITE" id="PS51278">
    <property type="entry name" value="GATASE_TYPE_2"/>
    <property type="match status" value="1"/>
</dbReference>
<evidence type="ECO:0000259" key="3">
    <source>
        <dbReference type="PROSITE" id="PS51278"/>
    </source>
</evidence>
<name>A0ABP9BZF4_9FLAO</name>